<evidence type="ECO:0000259" key="7">
    <source>
        <dbReference type="SMART" id="SM00066"/>
    </source>
</evidence>
<evidence type="ECO:0000313" key="9">
    <source>
        <dbReference type="Proteomes" id="UP000247810"/>
    </source>
</evidence>
<dbReference type="GO" id="GO:0000981">
    <property type="term" value="F:DNA-binding transcription factor activity, RNA polymerase II-specific"/>
    <property type="evidence" value="ECO:0007669"/>
    <property type="project" value="InterPro"/>
</dbReference>
<dbReference type="CDD" id="cd00067">
    <property type="entry name" value="GAL4"/>
    <property type="match status" value="1"/>
</dbReference>
<dbReference type="InterPro" id="IPR036864">
    <property type="entry name" value="Zn2-C6_fun-type_DNA-bd_sf"/>
</dbReference>
<evidence type="ECO:0000256" key="2">
    <source>
        <dbReference type="ARBA" id="ARBA00022833"/>
    </source>
</evidence>
<evidence type="ECO:0000256" key="1">
    <source>
        <dbReference type="ARBA" id="ARBA00022723"/>
    </source>
</evidence>
<dbReference type="GO" id="GO:0009893">
    <property type="term" value="P:positive regulation of metabolic process"/>
    <property type="evidence" value="ECO:0007669"/>
    <property type="project" value="UniProtKB-ARBA"/>
</dbReference>
<reference evidence="8 9" key="1">
    <citation type="submission" date="2018-02" db="EMBL/GenBank/DDBJ databases">
        <title>The genomes of Aspergillus section Nigri reveals drivers in fungal speciation.</title>
        <authorList>
            <consortium name="DOE Joint Genome Institute"/>
            <person name="Vesth T.C."/>
            <person name="Nybo J."/>
            <person name="Theobald S."/>
            <person name="Brandl J."/>
            <person name="Frisvad J.C."/>
            <person name="Nielsen K.F."/>
            <person name="Lyhne E.K."/>
            <person name="Kogle M.E."/>
            <person name="Kuo A."/>
            <person name="Riley R."/>
            <person name="Clum A."/>
            <person name="Nolan M."/>
            <person name="Lipzen A."/>
            <person name="Salamov A."/>
            <person name="Henrissat B."/>
            <person name="Wiebenga A."/>
            <person name="De vries R.P."/>
            <person name="Grigoriev I.V."/>
            <person name="Mortensen U.H."/>
            <person name="Andersen M.R."/>
            <person name="Baker S.E."/>
        </authorList>
    </citation>
    <scope>NUCLEOTIDE SEQUENCE [LARGE SCALE GENOMIC DNA]</scope>
    <source>
        <strain evidence="8 9">CBS 707.79</strain>
    </source>
</reference>
<keyword evidence="4" id="KW-0238">DNA-binding</keyword>
<dbReference type="STRING" id="1448320.A0A319D674"/>
<protein>
    <recommendedName>
        <fullName evidence="7">Zn(2)-C6 fungal-type domain-containing protein</fullName>
    </recommendedName>
</protein>
<dbReference type="EMBL" id="KZ825911">
    <property type="protein sequence ID" value="PYH92671.1"/>
    <property type="molecule type" value="Genomic_DNA"/>
</dbReference>
<sequence length="552" mass="61167">MTPPRRRVSQEPYSGRSKTRCLTCKRVKCDETKPSCLRCTSTGRKCDGYESKTPPSFTRASPPLPSLALSTLTNTGSERELRSFQFFYARTVPSLAGYCGSEFWSRLVLQVSQHEKPVWHALVALGALHENFENMPFLSLTRDGGDTFAMREYLSAIRALLGPMEASSFDSGCATGGASGMLTVDVCLISCILFVCYEILSNHYVAALGHIRSGIKILEAVYYDPGTGMYRHPFLRPSTTSTLEIENLRNIFLRLHGQAWALTRADIDNPSMSVIQLNAAFPTQVPLHFSTLAEARDLYEYHTCMMRCEYNNLLGTATESDLYTFGQRCVSLFQAWSNTLDQFENVRGPILTTKDRIGLKILQVHRCEQAMLLEQHLSGVGDSSRWDRYNAMFQEITSLSASVVEMSAIHDSTSASRFKPNFSLDMGIIGPLYNVATLCRDPVIRRRAVGILRGASRQEGVFNSHICAVAAEKVIALEESIAAEGGSESAAAGRRLSITRCSEVPDNARFSYAYPEFDIVRKTVSLRIGQETGVRIDLPLPAMTAMLDAEGV</sequence>
<evidence type="ECO:0000256" key="3">
    <source>
        <dbReference type="ARBA" id="ARBA00023015"/>
    </source>
</evidence>
<keyword evidence="2" id="KW-0862">Zinc</keyword>
<evidence type="ECO:0000256" key="6">
    <source>
        <dbReference type="ARBA" id="ARBA00023242"/>
    </source>
</evidence>
<feature type="domain" description="Zn(2)-C6 fungal-type" evidence="7">
    <location>
        <begin position="15"/>
        <end position="57"/>
    </location>
</feature>
<dbReference type="SMART" id="SM00066">
    <property type="entry name" value="GAL4"/>
    <property type="match status" value="1"/>
</dbReference>
<name>A0A319D674_9EURO</name>
<accession>A0A319D674</accession>
<gene>
    <name evidence="8" type="ORF">BO71DRAFT_400360</name>
</gene>
<keyword evidence="9" id="KW-1185">Reference proteome</keyword>
<dbReference type="VEuPathDB" id="FungiDB:BO71DRAFT_400360"/>
<keyword evidence="3" id="KW-0805">Transcription regulation</keyword>
<dbReference type="Proteomes" id="UP000247810">
    <property type="component" value="Unassembled WGS sequence"/>
</dbReference>
<dbReference type="AlphaFoldDB" id="A0A319D674"/>
<organism evidence="8 9">
    <name type="scientific">Aspergillus ellipticus CBS 707.79</name>
    <dbReference type="NCBI Taxonomy" id="1448320"/>
    <lineage>
        <taxon>Eukaryota</taxon>
        <taxon>Fungi</taxon>
        <taxon>Dikarya</taxon>
        <taxon>Ascomycota</taxon>
        <taxon>Pezizomycotina</taxon>
        <taxon>Eurotiomycetes</taxon>
        <taxon>Eurotiomycetidae</taxon>
        <taxon>Eurotiales</taxon>
        <taxon>Aspergillaceae</taxon>
        <taxon>Aspergillus</taxon>
        <taxon>Aspergillus subgen. Circumdati</taxon>
    </lineage>
</organism>
<keyword evidence="1" id="KW-0479">Metal-binding</keyword>
<proteinExistence type="predicted"/>
<keyword evidence="6" id="KW-0539">Nucleus</keyword>
<dbReference type="GO" id="GO:0003677">
    <property type="term" value="F:DNA binding"/>
    <property type="evidence" value="ECO:0007669"/>
    <property type="project" value="UniProtKB-KW"/>
</dbReference>
<evidence type="ECO:0000256" key="5">
    <source>
        <dbReference type="ARBA" id="ARBA00023163"/>
    </source>
</evidence>
<dbReference type="PANTHER" id="PTHR36206">
    <property type="entry name" value="ASPERCRYPTIN BIOSYNTHESIS CLUSTER-SPECIFIC TRANSCRIPTION REGULATOR ATNN-RELATED"/>
    <property type="match status" value="1"/>
</dbReference>
<evidence type="ECO:0000313" key="8">
    <source>
        <dbReference type="EMBL" id="PYH92671.1"/>
    </source>
</evidence>
<keyword evidence="5" id="KW-0804">Transcription</keyword>
<evidence type="ECO:0000256" key="4">
    <source>
        <dbReference type="ARBA" id="ARBA00023125"/>
    </source>
</evidence>
<dbReference type="SUPFAM" id="SSF57701">
    <property type="entry name" value="Zn2/Cys6 DNA-binding domain"/>
    <property type="match status" value="1"/>
</dbReference>
<dbReference type="InterPro" id="IPR001138">
    <property type="entry name" value="Zn2Cys6_DnaBD"/>
</dbReference>
<dbReference type="InterPro" id="IPR052360">
    <property type="entry name" value="Transcr_Regulatory_Proteins"/>
</dbReference>
<dbReference type="PANTHER" id="PTHR36206:SF12">
    <property type="entry name" value="ASPERCRYPTIN BIOSYNTHESIS CLUSTER-SPECIFIC TRANSCRIPTION REGULATOR ATNN-RELATED"/>
    <property type="match status" value="1"/>
</dbReference>
<dbReference type="GO" id="GO:0008270">
    <property type="term" value="F:zinc ion binding"/>
    <property type="evidence" value="ECO:0007669"/>
    <property type="project" value="InterPro"/>
</dbReference>
<dbReference type="OrthoDB" id="2593732at2759"/>